<dbReference type="PROSITE" id="PS50025">
    <property type="entry name" value="LAM_G_DOMAIN"/>
    <property type="match status" value="1"/>
</dbReference>
<accession>A0A5B7E852</accession>
<dbReference type="SUPFAM" id="SSF49899">
    <property type="entry name" value="Concanavalin A-like lectins/glucanases"/>
    <property type="match status" value="1"/>
</dbReference>
<dbReference type="InterPro" id="IPR001791">
    <property type="entry name" value="Laminin_G"/>
</dbReference>
<dbReference type="PANTHER" id="PTHR15036">
    <property type="entry name" value="PIKACHURIN-LIKE PROTEIN"/>
    <property type="match status" value="1"/>
</dbReference>
<evidence type="ECO:0000256" key="2">
    <source>
        <dbReference type="SAM" id="MobiDB-lite"/>
    </source>
</evidence>
<dbReference type="EMBL" id="VSRR010002217">
    <property type="protein sequence ID" value="MPC30241.1"/>
    <property type="molecule type" value="Genomic_DNA"/>
</dbReference>
<dbReference type="AlphaFoldDB" id="A0A5B7E852"/>
<dbReference type="Gene3D" id="2.60.120.200">
    <property type="match status" value="1"/>
</dbReference>
<dbReference type="InterPro" id="IPR050372">
    <property type="entry name" value="Neurexin-related_CASP"/>
</dbReference>
<dbReference type="Pfam" id="PF02210">
    <property type="entry name" value="Laminin_G_2"/>
    <property type="match status" value="1"/>
</dbReference>
<dbReference type="PANTHER" id="PTHR15036:SF85">
    <property type="entry name" value="SP2353, ISOFORM A"/>
    <property type="match status" value="1"/>
</dbReference>
<dbReference type="InterPro" id="IPR013320">
    <property type="entry name" value="ConA-like_dom_sf"/>
</dbReference>
<evidence type="ECO:0000259" key="3">
    <source>
        <dbReference type="PROSITE" id="PS50025"/>
    </source>
</evidence>
<feature type="region of interest" description="Disordered" evidence="2">
    <location>
        <begin position="1"/>
        <end position="46"/>
    </location>
</feature>
<proteinExistence type="predicted"/>
<dbReference type="GO" id="GO:0016020">
    <property type="term" value="C:membrane"/>
    <property type="evidence" value="ECO:0007669"/>
    <property type="project" value="UniProtKB-SubCell"/>
</dbReference>
<organism evidence="4 5">
    <name type="scientific">Portunus trituberculatus</name>
    <name type="common">Swimming crab</name>
    <name type="synonym">Neptunus trituberculatus</name>
    <dbReference type="NCBI Taxonomy" id="210409"/>
    <lineage>
        <taxon>Eukaryota</taxon>
        <taxon>Metazoa</taxon>
        <taxon>Ecdysozoa</taxon>
        <taxon>Arthropoda</taxon>
        <taxon>Crustacea</taxon>
        <taxon>Multicrustacea</taxon>
        <taxon>Malacostraca</taxon>
        <taxon>Eumalacostraca</taxon>
        <taxon>Eucarida</taxon>
        <taxon>Decapoda</taxon>
        <taxon>Pleocyemata</taxon>
        <taxon>Brachyura</taxon>
        <taxon>Eubrachyura</taxon>
        <taxon>Portunoidea</taxon>
        <taxon>Portunidae</taxon>
        <taxon>Portuninae</taxon>
        <taxon>Portunus</taxon>
    </lineage>
</organism>
<keyword evidence="5" id="KW-1185">Reference proteome</keyword>
<dbReference type="CDD" id="cd00110">
    <property type="entry name" value="LamG"/>
    <property type="match status" value="1"/>
</dbReference>
<evidence type="ECO:0000256" key="1">
    <source>
        <dbReference type="PROSITE-ProRule" id="PRU00122"/>
    </source>
</evidence>
<comment type="caution">
    <text evidence="1">Lacks conserved residue(s) required for the propagation of feature annotation.</text>
</comment>
<protein>
    <submittedName>
        <fullName evidence="4">Neurexin-3</fullName>
    </submittedName>
</protein>
<dbReference type="OrthoDB" id="6275838at2759"/>
<evidence type="ECO:0000313" key="4">
    <source>
        <dbReference type="EMBL" id="MPC30241.1"/>
    </source>
</evidence>
<feature type="domain" description="Laminin G" evidence="3">
    <location>
        <begin position="34"/>
        <end position="216"/>
    </location>
</feature>
<gene>
    <name evidence="4" type="primary">NRX3A</name>
    <name evidence="4" type="ORF">E2C01_023501</name>
</gene>
<sequence>MEEQEAEGGDRAEGGGLRGRRGGGGRLHSASAPDSPRPGSPTSFAQFSRWVPGTNGSLEFEFSTREPDGLLLYTDDGGSYEFFELKLVEGAVRLHYNTGGGARLLTAGRGLHDGAWHRVRVTRRLEQTHLTVDDEIETRVVKSLNHEFGNPDTNSFVYLGGLPLLLTRQVGNRLTLPVVTLEPRFAGQLRGLTYTRGNGLARSQNMIASQVSHSLY</sequence>
<dbReference type="SMART" id="SM00282">
    <property type="entry name" value="LamG"/>
    <property type="match status" value="1"/>
</dbReference>
<comment type="caution">
    <text evidence="4">The sequence shown here is derived from an EMBL/GenBank/DDBJ whole genome shotgun (WGS) entry which is preliminary data.</text>
</comment>
<evidence type="ECO:0000313" key="5">
    <source>
        <dbReference type="Proteomes" id="UP000324222"/>
    </source>
</evidence>
<dbReference type="Proteomes" id="UP000324222">
    <property type="component" value="Unassembled WGS sequence"/>
</dbReference>
<reference evidence="4 5" key="1">
    <citation type="submission" date="2019-05" db="EMBL/GenBank/DDBJ databases">
        <title>Another draft genome of Portunus trituberculatus and its Hox gene families provides insights of decapod evolution.</title>
        <authorList>
            <person name="Jeong J.-H."/>
            <person name="Song I."/>
            <person name="Kim S."/>
            <person name="Choi T."/>
            <person name="Kim D."/>
            <person name="Ryu S."/>
            <person name="Kim W."/>
        </authorList>
    </citation>
    <scope>NUCLEOTIDE SEQUENCE [LARGE SCALE GENOMIC DNA]</scope>
    <source>
        <tissue evidence="4">Muscle</tissue>
    </source>
</reference>
<name>A0A5B7E852_PORTR</name>